<evidence type="ECO:0000313" key="3">
    <source>
        <dbReference type="Proteomes" id="UP000271889"/>
    </source>
</evidence>
<reference evidence="2 3" key="1">
    <citation type="submission" date="2018-11" db="EMBL/GenBank/DDBJ databases">
        <authorList>
            <consortium name="Pathogen Informatics"/>
        </authorList>
    </citation>
    <scope>NUCLEOTIDE SEQUENCE [LARGE SCALE GENOMIC DNA]</scope>
</reference>
<dbReference type="GO" id="GO:0006580">
    <property type="term" value="P:ethanolamine metabolic process"/>
    <property type="evidence" value="ECO:0007669"/>
    <property type="project" value="TreeGrafter"/>
</dbReference>
<dbReference type="PROSITE" id="PS51704">
    <property type="entry name" value="GP_PDE"/>
    <property type="match status" value="1"/>
</dbReference>
<dbReference type="AlphaFoldDB" id="A0A3P6SSS7"/>
<dbReference type="Pfam" id="PF03009">
    <property type="entry name" value="GDPD"/>
    <property type="match status" value="1"/>
</dbReference>
<dbReference type="GO" id="GO:0005886">
    <property type="term" value="C:plasma membrane"/>
    <property type="evidence" value="ECO:0007669"/>
    <property type="project" value="TreeGrafter"/>
</dbReference>
<keyword evidence="3" id="KW-1185">Reference proteome</keyword>
<organism evidence="2 3">
    <name type="scientific">Cylicostephanus goldi</name>
    <name type="common">Nematode worm</name>
    <dbReference type="NCBI Taxonomy" id="71465"/>
    <lineage>
        <taxon>Eukaryota</taxon>
        <taxon>Metazoa</taxon>
        <taxon>Ecdysozoa</taxon>
        <taxon>Nematoda</taxon>
        <taxon>Chromadorea</taxon>
        <taxon>Rhabditida</taxon>
        <taxon>Rhabditina</taxon>
        <taxon>Rhabditomorpha</taxon>
        <taxon>Strongyloidea</taxon>
        <taxon>Strongylidae</taxon>
        <taxon>Cylicostephanus</taxon>
    </lineage>
</organism>
<name>A0A3P6SSS7_CYLGO</name>
<dbReference type="GO" id="GO:0006644">
    <property type="term" value="P:phospholipid metabolic process"/>
    <property type="evidence" value="ECO:0007669"/>
    <property type="project" value="TreeGrafter"/>
</dbReference>
<dbReference type="PROSITE" id="PS50007">
    <property type="entry name" value="PIPLC_X_DOMAIN"/>
    <property type="match status" value="1"/>
</dbReference>
<dbReference type="GO" id="GO:0070291">
    <property type="term" value="P:N-acylethanolamine metabolic process"/>
    <property type="evidence" value="ECO:0007669"/>
    <property type="project" value="TreeGrafter"/>
</dbReference>
<sequence>LTQGLLRFQKKKFFSGFKLGGHRGSPLEAPENSVESFKKAKEAGCEVVEFDIHLSADGVPVLIHDDTTKRTSKENVTIAEATFDEIKHISLNEVKLVDFSYTV</sequence>
<proteinExistence type="predicted"/>
<dbReference type="Proteomes" id="UP000271889">
    <property type="component" value="Unassembled WGS sequence"/>
</dbReference>
<evidence type="ECO:0000313" key="2">
    <source>
        <dbReference type="EMBL" id="VDK78922.1"/>
    </source>
</evidence>
<dbReference type="InterPro" id="IPR030395">
    <property type="entry name" value="GP_PDE_dom"/>
</dbReference>
<dbReference type="OrthoDB" id="197419at2759"/>
<dbReference type="InterPro" id="IPR017946">
    <property type="entry name" value="PLC-like_Pdiesterase_TIM-brl"/>
</dbReference>
<dbReference type="GO" id="GO:0008889">
    <property type="term" value="F:glycerophosphodiester phosphodiesterase activity"/>
    <property type="evidence" value="ECO:0007669"/>
    <property type="project" value="TreeGrafter"/>
</dbReference>
<gene>
    <name evidence="2" type="ORF">CGOC_LOCUS7510</name>
</gene>
<accession>A0A3P6SSS7</accession>
<dbReference type="EMBL" id="UYRV01026215">
    <property type="protein sequence ID" value="VDK78922.1"/>
    <property type="molecule type" value="Genomic_DNA"/>
</dbReference>
<evidence type="ECO:0000259" key="1">
    <source>
        <dbReference type="PROSITE" id="PS51704"/>
    </source>
</evidence>
<dbReference type="PANTHER" id="PTHR46320:SF1">
    <property type="entry name" value="GLYCEROPHOSPHODIESTER PHOSPHODIESTERASE 1"/>
    <property type="match status" value="1"/>
</dbReference>
<feature type="domain" description="GP-PDE" evidence="1">
    <location>
        <begin position="17"/>
        <end position="103"/>
    </location>
</feature>
<protein>
    <recommendedName>
        <fullName evidence="1">GP-PDE domain-containing protein</fullName>
    </recommendedName>
</protein>
<dbReference type="Gene3D" id="3.20.20.190">
    <property type="entry name" value="Phosphatidylinositol (PI) phosphodiesterase"/>
    <property type="match status" value="1"/>
</dbReference>
<feature type="non-terminal residue" evidence="2">
    <location>
        <position position="1"/>
    </location>
</feature>
<dbReference type="PANTHER" id="PTHR46320">
    <property type="entry name" value="GLYCEROPHOSPHODIESTER PHOSPHODIESTERASE 1"/>
    <property type="match status" value="1"/>
</dbReference>
<dbReference type="SUPFAM" id="SSF51695">
    <property type="entry name" value="PLC-like phosphodiesterases"/>
    <property type="match status" value="1"/>
</dbReference>